<proteinExistence type="predicted"/>
<gene>
    <name evidence="2" type="ORF">E2C01_100846</name>
</gene>
<evidence type="ECO:0000256" key="1">
    <source>
        <dbReference type="SAM" id="MobiDB-lite"/>
    </source>
</evidence>
<reference evidence="2 3" key="1">
    <citation type="submission" date="2019-05" db="EMBL/GenBank/DDBJ databases">
        <title>Another draft genome of Portunus trituberculatus and its Hox gene families provides insights of decapod evolution.</title>
        <authorList>
            <person name="Jeong J.-H."/>
            <person name="Song I."/>
            <person name="Kim S."/>
            <person name="Choi T."/>
            <person name="Kim D."/>
            <person name="Ryu S."/>
            <person name="Kim W."/>
        </authorList>
    </citation>
    <scope>NUCLEOTIDE SEQUENCE [LARGE SCALE GENOMIC DNA]</scope>
    <source>
        <tissue evidence="2">Muscle</tissue>
    </source>
</reference>
<comment type="caution">
    <text evidence="2">The sequence shown here is derived from an EMBL/GenBank/DDBJ whole genome shotgun (WGS) entry which is preliminary data.</text>
</comment>
<feature type="region of interest" description="Disordered" evidence="1">
    <location>
        <begin position="1"/>
        <end position="21"/>
    </location>
</feature>
<evidence type="ECO:0000313" key="3">
    <source>
        <dbReference type="Proteomes" id="UP000324222"/>
    </source>
</evidence>
<dbReference type="EMBL" id="VSRR010144509">
    <property type="protein sequence ID" value="MPD05118.1"/>
    <property type="molecule type" value="Genomic_DNA"/>
</dbReference>
<dbReference type="AlphaFoldDB" id="A0A5B7KIJ7"/>
<dbReference type="Proteomes" id="UP000324222">
    <property type="component" value="Unassembled WGS sequence"/>
</dbReference>
<keyword evidence="3" id="KW-1185">Reference proteome</keyword>
<sequence length="110" mass="12707">MMRRLHSRGLRQGGGGGEGHADRTWCRSRLIVWSKERQVRLRVPSKSLRVCQGSTNTLMLPHLHSLRLNRDVLKMSVDFCFFTCLFSIFAVDEEEKQMQEAGGWGKKKED</sequence>
<accession>A0A5B7KIJ7</accession>
<evidence type="ECO:0000313" key="2">
    <source>
        <dbReference type="EMBL" id="MPD05118.1"/>
    </source>
</evidence>
<protein>
    <submittedName>
        <fullName evidence="2">Uncharacterized protein</fullName>
    </submittedName>
</protein>
<organism evidence="2 3">
    <name type="scientific">Portunus trituberculatus</name>
    <name type="common">Swimming crab</name>
    <name type="synonym">Neptunus trituberculatus</name>
    <dbReference type="NCBI Taxonomy" id="210409"/>
    <lineage>
        <taxon>Eukaryota</taxon>
        <taxon>Metazoa</taxon>
        <taxon>Ecdysozoa</taxon>
        <taxon>Arthropoda</taxon>
        <taxon>Crustacea</taxon>
        <taxon>Multicrustacea</taxon>
        <taxon>Malacostraca</taxon>
        <taxon>Eumalacostraca</taxon>
        <taxon>Eucarida</taxon>
        <taxon>Decapoda</taxon>
        <taxon>Pleocyemata</taxon>
        <taxon>Brachyura</taxon>
        <taxon>Eubrachyura</taxon>
        <taxon>Portunoidea</taxon>
        <taxon>Portunidae</taxon>
        <taxon>Portuninae</taxon>
        <taxon>Portunus</taxon>
    </lineage>
</organism>
<name>A0A5B7KIJ7_PORTR</name>